<evidence type="ECO:0000259" key="5">
    <source>
        <dbReference type="Pfam" id="PF00326"/>
    </source>
</evidence>
<dbReference type="EMBL" id="CP072648">
    <property type="protein sequence ID" value="QUW01925.1"/>
    <property type="molecule type" value="Genomic_DNA"/>
</dbReference>
<dbReference type="Pfam" id="PF07676">
    <property type="entry name" value="PD40"/>
    <property type="match status" value="3"/>
</dbReference>
<dbReference type="SUPFAM" id="SSF82171">
    <property type="entry name" value="DPP6 N-terminal domain-like"/>
    <property type="match status" value="1"/>
</dbReference>
<dbReference type="Gene3D" id="3.40.50.1820">
    <property type="entry name" value="alpha/beta hydrolase"/>
    <property type="match status" value="1"/>
</dbReference>
<evidence type="ECO:0000256" key="4">
    <source>
        <dbReference type="SAM" id="SignalP"/>
    </source>
</evidence>
<evidence type="ECO:0000313" key="7">
    <source>
        <dbReference type="Proteomes" id="UP000676506"/>
    </source>
</evidence>
<keyword evidence="2" id="KW-0378">Hydrolase</keyword>
<dbReference type="InterPro" id="IPR011659">
    <property type="entry name" value="WD40"/>
</dbReference>
<dbReference type="Proteomes" id="UP000676506">
    <property type="component" value="Chromosome 1"/>
</dbReference>
<reference evidence="6 7" key="1">
    <citation type="submission" date="2021-03" db="EMBL/GenBank/DDBJ databases">
        <title>Genomic and phenotypic characterization of Chloracidobacterium isolates provides evidence for multiple species.</title>
        <authorList>
            <person name="Saini M.K."/>
            <person name="Costas A.M.G."/>
            <person name="Tank M."/>
            <person name="Bryant D.A."/>
        </authorList>
    </citation>
    <scope>NUCLEOTIDE SEQUENCE [LARGE SCALE GENOMIC DNA]</scope>
    <source>
        <strain evidence="6 7">BV2-C</strain>
    </source>
</reference>
<sequence length="716" mass="79515">MPKQTILKKKLALTVLGRCLSLLLVTTIASVGTSAQTSTKAKRPITHEDVWLMKRVGAPAPSPDGKFVVFSLVEPAYDPKDQASDLWLVRGDGSAPPRRLTSTKAAESDVTWSPDSRRIAFVTKREGDEISQVYVLDVVEGGEAQRVTSLSTGAMAPRFSPDGNTLLFSSVVFPGARNDADNQRIAAERKARKYKARTYDGYPIRRWDHWLDDTQTHLFVQPLAGAEPARDLLAGTKLVTEPGFGGRGTNAADTLDAVWTPDGTGVLFTATTERNAAAYAPVETHLYLVRVSGGEPQRLTNTGHSYARPTFAPSGQTLYALRTPTTDGKVYHLDRLARFDWKDGTLSAEALVAPTFDRSVESFGITPDSQTIYVTAEEAGHEKLFSMPARGGEAKLAFEVKLGCYVNLAIPPRASAPLLFANWESAVNPAEIVRIDLPAGRHTLLTTFNTTAAEQIDWQPLQHVWFTSRAGKRIHNMLVLPPNFDPTRRYPVFTFIHGGPHTMFRDQFFLRWNYHLLAQPGYVIVLTNYTGSTGFGEKFAQDIQGDPFGTCGSEITEAVDEIAKTFAYVDGERVAAGGASYGGHLANWLQATTTRYKCLICHAGLINSESQYGTSDTSYFRELANGGPVWEQNETWRKQNPIRYAANFQTPILLTIGENDFRVPLNQTLENWTILQRRRVPSRLVVFPEANHWILRGEDNKYLFQEVHAWLAKYLR</sequence>
<dbReference type="InterPro" id="IPR029058">
    <property type="entry name" value="AB_hydrolase_fold"/>
</dbReference>
<keyword evidence="3" id="KW-0720">Serine protease</keyword>
<dbReference type="RefSeq" id="WP_211427817.1">
    <property type="nucleotide sequence ID" value="NZ_CP072648.1"/>
</dbReference>
<dbReference type="InterPro" id="IPR001375">
    <property type="entry name" value="Peptidase_S9_cat"/>
</dbReference>
<organism evidence="6 7">
    <name type="scientific">Chloracidobacterium validum</name>
    <dbReference type="NCBI Taxonomy" id="2821543"/>
    <lineage>
        <taxon>Bacteria</taxon>
        <taxon>Pseudomonadati</taxon>
        <taxon>Acidobacteriota</taxon>
        <taxon>Terriglobia</taxon>
        <taxon>Terriglobales</taxon>
        <taxon>Acidobacteriaceae</taxon>
        <taxon>Chloracidobacterium</taxon>
    </lineage>
</organism>
<accession>A0ABX8B8Q1</accession>
<dbReference type="SUPFAM" id="SSF53474">
    <property type="entry name" value="alpha/beta-Hydrolases"/>
    <property type="match status" value="1"/>
</dbReference>
<gene>
    <name evidence="6" type="ORF">J8C06_05965</name>
</gene>
<feature type="domain" description="Peptidase S9 prolyl oligopeptidase catalytic" evidence="5">
    <location>
        <begin position="511"/>
        <end position="715"/>
    </location>
</feature>
<protein>
    <submittedName>
        <fullName evidence="6">S9 family peptidase</fullName>
    </submittedName>
</protein>
<dbReference type="Gene3D" id="2.120.10.30">
    <property type="entry name" value="TolB, C-terminal domain"/>
    <property type="match status" value="2"/>
</dbReference>
<dbReference type="PANTHER" id="PTHR42776:SF13">
    <property type="entry name" value="DIPEPTIDYL-PEPTIDASE 5"/>
    <property type="match status" value="1"/>
</dbReference>
<dbReference type="InterPro" id="IPR011042">
    <property type="entry name" value="6-blade_b-propeller_TolB-like"/>
</dbReference>
<evidence type="ECO:0000256" key="1">
    <source>
        <dbReference type="ARBA" id="ARBA00022729"/>
    </source>
</evidence>
<keyword evidence="3" id="KW-0645">Protease</keyword>
<evidence type="ECO:0000256" key="3">
    <source>
        <dbReference type="ARBA" id="ARBA00022825"/>
    </source>
</evidence>
<dbReference type="PANTHER" id="PTHR42776">
    <property type="entry name" value="SERINE PEPTIDASE S9 FAMILY MEMBER"/>
    <property type="match status" value="1"/>
</dbReference>
<keyword evidence="1 4" id="KW-0732">Signal</keyword>
<dbReference type="Pfam" id="PF00326">
    <property type="entry name" value="Peptidase_S9"/>
    <property type="match status" value="1"/>
</dbReference>
<keyword evidence="7" id="KW-1185">Reference proteome</keyword>
<evidence type="ECO:0000256" key="2">
    <source>
        <dbReference type="ARBA" id="ARBA00022801"/>
    </source>
</evidence>
<feature type="signal peptide" evidence="4">
    <location>
        <begin position="1"/>
        <end position="35"/>
    </location>
</feature>
<proteinExistence type="predicted"/>
<name>A0ABX8B8Q1_9BACT</name>
<feature type="chain" id="PRO_5046208994" evidence="4">
    <location>
        <begin position="36"/>
        <end position="716"/>
    </location>
</feature>
<evidence type="ECO:0000313" key="6">
    <source>
        <dbReference type="EMBL" id="QUW01925.1"/>
    </source>
</evidence>